<reference evidence="5 6" key="1">
    <citation type="submission" date="2019-10" db="EMBL/GenBank/DDBJ databases">
        <title>Whole genome shotgun sequence of Acrocarpospora pleiomorpha NBRC 16267.</title>
        <authorList>
            <person name="Ichikawa N."/>
            <person name="Kimura A."/>
            <person name="Kitahashi Y."/>
            <person name="Komaki H."/>
            <person name="Oguchi A."/>
        </authorList>
    </citation>
    <scope>NUCLEOTIDE SEQUENCE [LARGE SCALE GENOMIC DNA]</scope>
    <source>
        <strain evidence="5 6">NBRC 16267</strain>
    </source>
</reference>
<dbReference type="Proteomes" id="UP000377595">
    <property type="component" value="Unassembled WGS sequence"/>
</dbReference>
<keyword evidence="2" id="KW-0472">Membrane</keyword>
<dbReference type="EMBL" id="BLAF01000075">
    <property type="protein sequence ID" value="GES25891.1"/>
    <property type="molecule type" value="Genomic_DNA"/>
</dbReference>
<evidence type="ECO:0000313" key="5">
    <source>
        <dbReference type="EMBL" id="GES25891.1"/>
    </source>
</evidence>
<feature type="compositionally biased region" description="Pro residues" evidence="1">
    <location>
        <begin position="264"/>
        <end position="292"/>
    </location>
</feature>
<sequence length="562" mass="59658">MAHSHSHRRDSQRRSLSRSRVAYALSGTLVAVAVSVTFLSSGDDGGPAAQTAKLTAATPAATPEVKEVSFWTPTTAIKSPRHKDKTPLELGTRFTVARDGWVTGVRFYKAKGEKGKHTGNLWNSKGVKLASVRFTAETAAGWQEARFGAPVQVRAGDTYTISYHSTHGTYVGKPGVTGLAAGPMATPARRTGVYRYGKSGFPRQSNPKNYHYYVDPIFRWMDWRPNPVDTTAPVVTPTPAEPAVVTPTPSPSPTPTPTVTVTPTPSPSPSPSPTPTLTPTQKPTPTPTPTPKVTPTFSASPLPPDPGSRTCAGFPTAACTGVPPGTQLKKLALNFDGDSYRVTQPGMVLDGVHIPGTLLITANDVTVRNSQIDGQIMGVYADKRYSFTVTDSTVGSPNRCDTAPGILDANFTATRVHIRGHGDGFSVSGDNVTITDSYVLLCSNPGDHSDGIQTVGASKNLTFHHNTVDQRKAPSHTAPVFLVDATEGVVVTDNLLIGGTYTLQIRTAPGAIARNNAIVNNSWNYGPLNVDCRNTAWSGNKLVTIDNDYNVTSTISQLDCGG</sequence>
<organism evidence="5 6">
    <name type="scientific">Acrocarpospora pleiomorpha</name>
    <dbReference type="NCBI Taxonomy" id="90975"/>
    <lineage>
        <taxon>Bacteria</taxon>
        <taxon>Bacillati</taxon>
        <taxon>Actinomycetota</taxon>
        <taxon>Actinomycetes</taxon>
        <taxon>Streptosporangiales</taxon>
        <taxon>Streptosporangiaceae</taxon>
        <taxon>Acrocarpospora</taxon>
    </lineage>
</organism>
<feature type="region of interest" description="Disordered" evidence="1">
    <location>
        <begin position="232"/>
        <end position="306"/>
    </location>
</feature>
<evidence type="ECO:0000256" key="1">
    <source>
        <dbReference type="SAM" id="MobiDB-lite"/>
    </source>
</evidence>
<dbReference type="InterPro" id="IPR011050">
    <property type="entry name" value="Pectin_lyase_fold/virulence"/>
</dbReference>
<keyword evidence="6" id="KW-1185">Reference proteome</keyword>
<protein>
    <submittedName>
        <fullName evidence="5">Uncharacterized protein</fullName>
    </submittedName>
</protein>
<dbReference type="OrthoDB" id="505641at2"/>
<evidence type="ECO:0000256" key="2">
    <source>
        <dbReference type="SAM" id="Phobius"/>
    </source>
</evidence>
<dbReference type="Pfam" id="PF13313">
    <property type="entry name" value="DUF4082"/>
    <property type="match status" value="1"/>
</dbReference>
<dbReference type="Pfam" id="PF13229">
    <property type="entry name" value="Beta_helix"/>
    <property type="match status" value="1"/>
</dbReference>
<dbReference type="PANTHER" id="PTHR48184:SF1">
    <property type="entry name" value="MEMBRANE-ASSOCIATED PROTEIN"/>
    <property type="match status" value="1"/>
</dbReference>
<dbReference type="InterPro" id="IPR012334">
    <property type="entry name" value="Pectin_lyas_fold"/>
</dbReference>
<dbReference type="AlphaFoldDB" id="A0A5M3Y298"/>
<keyword evidence="2" id="KW-1133">Transmembrane helix</keyword>
<keyword evidence="2" id="KW-0812">Transmembrane</keyword>
<dbReference type="Gene3D" id="2.160.20.10">
    <property type="entry name" value="Single-stranded right-handed beta-helix, Pectin lyase-like"/>
    <property type="match status" value="1"/>
</dbReference>
<name>A0A5M3Y298_9ACTN</name>
<feature type="compositionally biased region" description="Low complexity" evidence="1">
    <location>
        <begin position="232"/>
        <end position="247"/>
    </location>
</feature>
<dbReference type="RefSeq" id="WP_155350629.1">
    <property type="nucleotide sequence ID" value="NZ_BAAAHM010000013.1"/>
</dbReference>
<evidence type="ECO:0000259" key="3">
    <source>
        <dbReference type="Pfam" id="PF13229"/>
    </source>
</evidence>
<feature type="transmembrane region" description="Helical" evidence="2">
    <location>
        <begin position="21"/>
        <end position="40"/>
    </location>
</feature>
<dbReference type="SUPFAM" id="SSF51126">
    <property type="entry name" value="Pectin lyase-like"/>
    <property type="match status" value="1"/>
</dbReference>
<feature type="domain" description="Right handed beta helix" evidence="3">
    <location>
        <begin position="361"/>
        <end position="517"/>
    </location>
</feature>
<dbReference type="PANTHER" id="PTHR48184">
    <property type="entry name" value="RICIN B-TYPE LECTIN DOMAIN-CONTAINING PROTEIN"/>
    <property type="match status" value="1"/>
</dbReference>
<dbReference type="InterPro" id="IPR025141">
    <property type="entry name" value="DUF4082"/>
</dbReference>
<gene>
    <name evidence="5" type="ORF">Aple_087900</name>
</gene>
<proteinExistence type="predicted"/>
<comment type="caution">
    <text evidence="5">The sequence shown here is derived from an EMBL/GenBank/DDBJ whole genome shotgun (WGS) entry which is preliminary data.</text>
</comment>
<accession>A0A5M3Y298</accession>
<feature type="domain" description="DUF4082" evidence="4">
    <location>
        <begin position="80"/>
        <end position="210"/>
    </location>
</feature>
<evidence type="ECO:0000259" key="4">
    <source>
        <dbReference type="Pfam" id="PF13313"/>
    </source>
</evidence>
<evidence type="ECO:0000313" key="6">
    <source>
        <dbReference type="Proteomes" id="UP000377595"/>
    </source>
</evidence>
<dbReference type="InterPro" id="IPR039448">
    <property type="entry name" value="Beta_helix"/>
</dbReference>